<evidence type="ECO:0000313" key="4">
    <source>
        <dbReference type="Proteomes" id="UP000030012"/>
    </source>
</evidence>
<name>A0A0A0IBD8_CLONO</name>
<evidence type="ECO:0000259" key="2">
    <source>
        <dbReference type="Pfam" id="PF25583"/>
    </source>
</evidence>
<feature type="domain" description="WYL" evidence="1">
    <location>
        <begin position="153"/>
        <end position="218"/>
    </location>
</feature>
<evidence type="ECO:0000259" key="1">
    <source>
        <dbReference type="Pfam" id="PF13280"/>
    </source>
</evidence>
<proteinExistence type="predicted"/>
<dbReference type="InterPro" id="IPR051534">
    <property type="entry name" value="CBASS_pafABC_assoc_protein"/>
</dbReference>
<dbReference type="AlphaFoldDB" id="A0A0A0IBD8"/>
<dbReference type="OrthoDB" id="86031at2"/>
<evidence type="ECO:0000313" key="3">
    <source>
        <dbReference type="EMBL" id="KGM97838.1"/>
    </source>
</evidence>
<gene>
    <name evidence="3" type="ORF">Z968_02240</name>
</gene>
<dbReference type="Gene3D" id="1.10.10.10">
    <property type="entry name" value="Winged helix-like DNA-binding domain superfamily/Winged helix DNA-binding domain"/>
    <property type="match status" value="1"/>
</dbReference>
<sequence length="326" mass="38607">MYGEKYTKVNRVLAIYEKFTRGDVVNKKQLSKIFGVSEKTIQRDIQDIGAYLDNYKKLTGNLINIKYIRDKNGYYLNGKDNDILNKEDALAICKILLESRAFCKEEIHHLINSILNQIDSTQRKYVNDLIVNELFNFVSLKHNDTLLSKIWDLSEFIRLRQVININYIKVDGVEVKRTLKPLAIIFSEYYFYLIAYFEDVHFDNPTVFRIDRITNYKVNGKKFNIPECQRFKDGEFRNRIQFMYSGELITVKFKFWGSSIEAVLDRLPTAKVIKEQDNKYLIEAEVYGRGILMWIMSQMQFIEVIEPIELREEIKKIIGEMTKNYI</sequence>
<protein>
    <recommendedName>
        <fullName evidence="5">WYL domain-containing protein</fullName>
    </recommendedName>
</protein>
<dbReference type="InterPro" id="IPR036388">
    <property type="entry name" value="WH-like_DNA-bd_sf"/>
</dbReference>
<dbReference type="InterPro" id="IPR026881">
    <property type="entry name" value="WYL_dom"/>
</dbReference>
<dbReference type="PANTHER" id="PTHR34580:SF1">
    <property type="entry name" value="PROTEIN PAFC"/>
    <property type="match status" value="1"/>
</dbReference>
<accession>A0A0A0IBD8</accession>
<dbReference type="PANTHER" id="PTHR34580">
    <property type="match status" value="1"/>
</dbReference>
<dbReference type="Pfam" id="PF25583">
    <property type="entry name" value="WCX"/>
    <property type="match status" value="1"/>
</dbReference>
<dbReference type="Proteomes" id="UP000030012">
    <property type="component" value="Unassembled WGS sequence"/>
</dbReference>
<dbReference type="PROSITE" id="PS52050">
    <property type="entry name" value="WYL"/>
    <property type="match status" value="1"/>
</dbReference>
<feature type="domain" description="WCX" evidence="2">
    <location>
        <begin position="249"/>
        <end position="321"/>
    </location>
</feature>
<evidence type="ECO:0008006" key="5">
    <source>
        <dbReference type="Google" id="ProtNLM"/>
    </source>
</evidence>
<dbReference type="Pfam" id="PF13280">
    <property type="entry name" value="WYL"/>
    <property type="match status" value="1"/>
</dbReference>
<organism evidence="3 4">
    <name type="scientific">Clostridium novyi A str. 4552</name>
    <dbReference type="NCBI Taxonomy" id="1444289"/>
    <lineage>
        <taxon>Bacteria</taxon>
        <taxon>Bacillati</taxon>
        <taxon>Bacillota</taxon>
        <taxon>Clostridia</taxon>
        <taxon>Eubacteriales</taxon>
        <taxon>Clostridiaceae</taxon>
        <taxon>Clostridium</taxon>
    </lineage>
</organism>
<dbReference type="EMBL" id="JENJ01000006">
    <property type="protein sequence ID" value="KGM97838.1"/>
    <property type="molecule type" value="Genomic_DNA"/>
</dbReference>
<comment type="caution">
    <text evidence="3">The sequence shown here is derived from an EMBL/GenBank/DDBJ whole genome shotgun (WGS) entry which is preliminary data.</text>
</comment>
<reference evidence="3 4" key="1">
    <citation type="submission" date="2014-01" db="EMBL/GenBank/DDBJ databases">
        <title>Plasmidome dynamics in the species complex Clostridium novyi sensu lato converts strains of independent lineages into distinctly different pathogens.</title>
        <authorList>
            <person name="Skarin H."/>
            <person name="Segerman B."/>
        </authorList>
    </citation>
    <scope>NUCLEOTIDE SEQUENCE [LARGE SCALE GENOMIC DNA]</scope>
    <source>
        <strain evidence="3 4">4552</strain>
    </source>
</reference>
<dbReference type="InterPro" id="IPR057727">
    <property type="entry name" value="WCX_dom"/>
</dbReference>